<feature type="binding site" evidence="11 13">
    <location>
        <position position="303"/>
    </location>
    <ligand>
        <name>ATP</name>
        <dbReference type="ChEBI" id="CHEBI:30616"/>
    </ligand>
</feature>
<evidence type="ECO:0000256" key="13">
    <source>
        <dbReference type="PIRSR" id="PIRSR000724-2"/>
    </source>
</evidence>
<dbReference type="Gene3D" id="3.40.50.1260">
    <property type="entry name" value="Phosphoglycerate kinase, N-terminal domain"/>
    <property type="match status" value="3"/>
</dbReference>
<dbReference type="SUPFAM" id="SSF53748">
    <property type="entry name" value="Phosphoglycerate kinase"/>
    <property type="match status" value="1"/>
</dbReference>
<reference evidence="15 16" key="1">
    <citation type="submission" date="2019-03" db="EMBL/GenBank/DDBJ databases">
        <title>Sequencing the genomes of 1000 actinobacteria strains.</title>
        <authorList>
            <person name="Klenk H.-P."/>
        </authorList>
    </citation>
    <scope>NUCLEOTIDE SEQUENCE [LARGE SCALE GENOMIC DNA]</scope>
    <source>
        <strain evidence="15 16">DSM 18936</strain>
    </source>
</reference>
<feature type="binding site" evidence="11">
    <location>
        <position position="105"/>
    </location>
    <ligand>
        <name>substrate</name>
    </ligand>
</feature>
<protein>
    <recommendedName>
        <fullName evidence="5 11">Phosphoglycerate kinase</fullName>
        <ecNumber evidence="4 11">2.7.2.3</ecNumber>
    </recommendedName>
</protein>
<evidence type="ECO:0000256" key="4">
    <source>
        <dbReference type="ARBA" id="ARBA00013061"/>
    </source>
</evidence>
<feature type="binding site" evidence="11 13">
    <location>
        <position position="272"/>
    </location>
    <ligand>
        <name>ATP</name>
        <dbReference type="ChEBI" id="CHEBI:30616"/>
    </ligand>
</feature>
<dbReference type="InterPro" id="IPR015824">
    <property type="entry name" value="Phosphoglycerate_kinase_N"/>
</dbReference>
<comment type="subcellular location">
    <subcellularLocation>
        <location evidence="11">Cytoplasm</location>
    </subcellularLocation>
</comment>
<evidence type="ECO:0000256" key="9">
    <source>
        <dbReference type="ARBA" id="ARBA00022840"/>
    </source>
</evidence>
<evidence type="ECO:0000256" key="1">
    <source>
        <dbReference type="ARBA" id="ARBA00000642"/>
    </source>
</evidence>
<evidence type="ECO:0000256" key="14">
    <source>
        <dbReference type="RuleBase" id="RU000532"/>
    </source>
</evidence>
<dbReference type="PANTHER" id="PTHR11406">
    <property type="entry name" value="PHOSPHOGLYCERATE KINASE"/>
    <property type="match status" value="1"/>
</dbReference>
<keyword evidence="11" id="KW-0963">Cytoplasm</keyword>
<evidence type="ECO:0000256" key="11">
    <source>
        <dbReference type="HAMAP-Rule" id="MF_00145"/>
    </source>
</evidence>
<proteinExistence type="inferred from homology"/>
<dbReference type="AlphaFoldDB" id="A0A4R7HZT0"/>
<accession>A0A4R7HZT0</accession>
<dbReference type="GO" id="GO:0043531">
    <property type="term" value="F:ADP binding"/>
    <property type="evidence" value="ECO:0007669"/>
    <property type="project" value="TreeGrafter"/>
</dbReference>
<evidence type="ECO:0000256" key="6">
    <source>
        <dbReference type="ARBA" id="ARBA00022679"/>
    </source>
</evidence>
<dbReference type="GO" id="GO:0004618">
    <property type="term" value="F:phosphoglycerate kinase activity"/>
    <property type="evidence" value="ECO:0007669"/>
    <property type="project" value="UniProtKB-UniRule"/>
</dbReference>
<evidence type="ECO:0000313" key="16">
    <source>
        <dbReference type="Proteomes" id="UP000294558"/>
    </source>
</evidence>
<dbReference type="OrthoDB" id="9808460at2"/>
<organism evidence="15 16">
    <name type="scientific">Ilumatobacter fluminis</name>
    <dbReference type="NCBI Taxonomy" id="467091"/>
    <lineage>
        <taxon>Bacteria</taxon>
        <taxon>Bacillati</taxon>
        <taxon>Actinomycetota</taxon>
        <taxon>Acidimicrobiia</taxon>
        <taxon>Acidimicrobiales</taxon>
        <taxon>Ilumatobacteraceae</taxon>
        <taxon>Ilumatobacter</taxon>
    </lineage>
</organism>
<evidence type="ECO:0000256" key="8">
    <source>
        <dbReference type="ARBA" id="ARBA00022777"/>
    </source>
</evidence>
<comment type="pathway">
    <text evidence="2 11">Carbohydrate degradation; glycolysis; pyruvate from D-glyceraldehyde 3-phosphate: step 2/5.</text>
</comment>
<gene>
    <name evidence="11" type="primary">pgk</name>
    <name evidence="15" type="ORF">BDK89_2254</name>
</gene>
<feature type="binding site" evidence="12">
    <location>
        <position position="47"/>
    </location>
    <ligand>
        <name>(2R)-3-phosphoglycerate</name>
        <dbReference type="ChEBI" id="CHEBI:58272"/>
    </ligand>
</feature>
<keyword evidence="8 11" id="KW-0418">Kinase</keyword>
<feature type="binding site" evidence="11 13">
    <location>
        <begin position="329"/>
        <end position="332"/>
    </location>
    <ligand>
        <name>ATP</name>
        <dbReference type="ChEBI" id="CHEBI:30616"/>
    </ligand>
</feature>
<dbReference type="InterPro" id="IPR036043">
    <property type="entry name" value="Phosphoglycerate_kinase_sf"/>
</dbReference>
<evidence type="ECO:0000256" key="3">
    <source>
        <dbReference type="ARBA" id="ARBA00008982"/>
    </source>
</evidence>
<feature type="binding site" evidence="11">
    <location>
        <position position="47"/>
    </location>
    <ligand>
        <name>substrate</name>
    </ligand>
</feature>
<dbReference type="InterPro" id="IPR001576">
    <property type="entry name" value="Phosphoglycerate_kinase"/>
</dbReference>
<dbReference type="Proteomes" id="UP000294558">
    <property type="component" value="Unassembled WGS sequence"/>
</dbReference>
<dbReference type="GO" id="GO:0006096">
    <property type="term" value="P:glycolytic process"/>
    <property type="evidence" value="ECO:0007669"/>
    <property type="project" value="UniProtKB-UniRule"/>
</dbReference>
<comment type="subunit">
    <text evidence="11">Monomer.</text>
</comment>
<sequence>MINGIPTLEDLGEVSGKRVFVRTDFNVPLDGEADDDGDDRRITDDFRIRAALPTIEWLTERGASVVCASHLGRPKGEPNPQYSMDPVRARLAELAPGVELLENLRFDPGETGNSDEFTAQLTDGIDLYVNDAFGASHRAHASIVGPPKTVPSAMGRLLEKEVDVLLGLRNQPKRPFVAVLGGAKISDKLGVVEALLDVVDSLVIGGAMCFTFFAAQGKRIGDSLFEPDQVDTCAKILAANAGKIHLPDDLVGLDANGQFATWGAQVPDGGKGFDIGPGSAAAFTDVIMDARMVFWNGPMGMFEDDRFANGTKTVAQAMADTKAFTVVGGGDSAAALAQFRLDDEVDHVSTGGGASLELLENGDLPGLAALRGAPNA</sequence>
<comment type="similarity">
    <text evidence="3 11 14">Belongs to the phosphoglycerate kinase family.</text>
</comment>
<name>A0A4R7HZT0_9ACTN</name>
<keyword evidence="16" id="KW-1185">Reference proteome</keyword>
<dbReference type="HAMAP" id="MF_00145">
    <property type="entry name" value="Phosphoglyc_kinase"/>
    <property type="match status" value="1"/>
</dbReference>
<feature type="binding site" evidence="11">
    <location>
        <position position="138"/>
    </location>
    <ligand>
        <name>substrate</name>
    </ligand>
</feature>
<keyword evidence="10 11" id="KW-0324">Glycolysis</keyword>
<comment type="catalytic activity">
    <reaction evidence="1 11 14">
        <text>(2R)-3-phosphoglycerate + ATP = (2R)-3-phospho-glyceroyl phosphate + ADP</text>
        <dbReference type="Rhea" id="RHEA:14801"/>
        <dbReference type="ChEBI" id="CHEBI:30616"/>
        <dbReference type="ChEBI" id="CHEBI:57604"/>
        <dbReference type="ChEBI" id="CHEBI:58272"/>
        <dbReference type="ChEBI" id="CHEBI:456216"/>
        <dbReference type="EC" id="2.7.2.3"/>
    </reaction>
</comment>
<evidence type="ECO:0000313" key="15">
    <source>
        <dbReference type="EMBL" id="TDT16661.1"/>
    </source>
</evidence>
<evidence type="ECO:0000256" key="10">
    <source>
        <dbReference type="ARBA" id="ARBA00023152"/>
    </source>
</evidence>
<dbReference type="InterPro" id="IPR015911">
    <property type="entry name" value="Phosphoglycerate_kinase_CS"/>
</dbReference>
<keyword evidence="7 11" id="KW-0547">Nucleotide-binding</keyword>
<dbReference type="GO" id="GO:0005524">
    <property type="term" value="F:ATP binding"/>
    <property type="evidence" value="ECO:0007669"/>
    <property type="project" value="UniProtKB-KW"/>
</dbReference>
<dbReference type="EMBL" id="SOAU01000001">
    <property type="protein sequence ID" value="TDT16661.1"/>
    <property type="molecule type" value="Genomic_DNA"/>
</dbReference>
<dbReference type="PIRSF" id="PIRSF000724">
    <property type="entry name" value="Pgk"/>
    <property type="match status" value="1"/>
</dbReference>
<dbReference type="EC" id="2.7.2.3" evidence="4 11"/>
<comment type="caution">
    <text evidence="15">The sequence shown here is derived from an EMBL/GenBank/DDBJ whole genome shotgun (WGS) entry which is preliminary data.</text>
</comment>
<evidence type="ECO:0000256" key="7">
    <source>
        <dbReference type="ARBA" id="ARBA00022741"/>
    </source>
</evidence>
<evidence type="ECO:0000256" key="5">
    <source>
        <dbReference type="ARBA" id="ARBA00016471"/>
    </source>
</evidence>
<dbReference type="GO" id="GO:0005829">
    <property type="term" value="C:cytosol"/>
    <property type="evidence" value="ECO:0007669"/>
    <property type="project" value="TreeGrafter"/>
</dbReference>
<feature type="binding site" evidence="11 13">
    <location>
        <position position="188"/>
    </location>
    <ligand>
        <name>ATP</name>
        <dbReference type="ChEBI" id="CHEBI:30616"/>
    </ligand>
</feature>
<feature type="binding site" evidence="11 12">
    <location>
        <begin position="24"/>
        <end position="26"/>
    </location>
    <ligand>
        <name>substrate</name>
    </ligand>
</feature>
<dbReference type="UniPathway" id="UPA00109">
    <property type="reaction ID" value="UER00185"/>
</dbReference>
<dbReference type="FunFam" id="3.40.50.1260:FF:000031">
    <property type="entry name" value="Phosphoglycerate kinase 1"/>
    <property type="match status" value="1"/>
</dbReference>
<feature type="binding site" evidence="12">
    <location>
        <position position="138"/>
    </location>
    <ligand>
        <name>(2R)-3-phosphoglycerate</name>
        <dbReference type="ChEBI" id="CHEBI:58272"/>
    </ligand>
</feature>
<dbReference type="PANTHER" id="PTHR11406:SF23">
    <property type="entry name" value="PHOSPHOGLYCERATE KINASE 1, CHLOROPLASTIC-RELATED"/>
    <property type="match status" value="1"/>
</dbReference>
<evidence type="ECO:0000256" key="2">
    <source>
        <dbReference type="ARBA" id="ARBA00004838"/>
    </source>
</evidence>
<feature type="binding site" evidence="12">
    <location>
        <position position="105"/>
    </location>
    <ligand>
        <name>(2R)-3-phosphoglycerate</name>
        <dbReference type="ChEBI" id="CHEBI:58272"/>
    </ligand>
</feature>
<feature type="binding site" evidence="11 12">
    <location>
        <begin position="70"/>
        <end position="73"/>
    </location>
    <ligand>
        <name>substrate</name>
    </ligand>
</feature>
<dbReference type="Pfam" id="PF00162">
    <property type="entry name" value="PGK"/>
    <property type="match status" value="1"/>
</dbReference>
<dbReference type="GO" id="GO:0006094">
    <property type="term" value="P:gluconeogenesis"/>
    <property type="evidence" value="ECO:0007669"/>
    <property type="project" value="TreeGrafter"/>
</dbReference>
<dbReference type="PROSITE" id="PS00111">
    <property type="entry name" value="PGLYCERATE_KINASE"/>
    <property type="match status" value="1"/>
</dbReference>
<keyword evidence="9 11" id="KW-0067">ATP-binding</keyword>
<keyword evidence="6 11" id="KW-0808">Transferase</keyword>
<dbReference type="PRINTS" id="PR00477">
    <property type="entry name" value="PHGLYCKINASE"/>
</dbReference>
<evidence type="ECO:0000256" key="12">
    <source>
        <dbReference type="PIRSR" id="PIRSR000724-1"/>
    </source>
</evidence>